<feature type="domain" description="Reverse transcriptase Ty1/copia-type" evidence="1">
    <location>
        <begin position="60"/>
        <end position="142"/>
    </location>
</feature>
<dbReference type="InterPro" id="IPR013103">
    <property type="entry name" value="RVT_2"/>
</dbReference>
<gene>
    <name evidence="3" type="primary">LOC118347927</name>
</gene>
<dbReference type="GeneID" id="118347927"/>
<evidence type="ECO:0000313" key="3">
    <source>
        <dbReference type="RefSeq" id="XP_035544166.1"/>
    </source>
</evidence>
<organism evidence="2 3">
    <name type="scientific">Juglans regia</name>
    <name type="common">English walnut</name>
    <dbReference type="NCBI Taxonomy" id="51240"/>
    <lineage>
        <taxon>Eukaryota</taxon>
        <taxon>Viridiplantae</taxon>
        <taxon>Streptophyta</taxon>
        <taxon>Embryophyta</taxon>
        <taxon>Tracheophyta</taxon>
        <taxon>Spermatophyta</taxon>
        <taxon>Magnoliopsida</taxon>
        <taxon>eudicotyledons</taxon>
        <taxon>Gunneridae</taxon>
        <taxon>Pentapetalae</taxon>
        <taxon>rosids</taxon>
        <taxon>fabids</taxon>
        <taxon>Fagales</taxon>
        <taxon>Juglandaceae</taxon>
        <taxon>Juglans</taxon>
    </lineage>
</organism>
<accession>A0A6P9EA07</accession>
<dbReference type="InParanoid" id="A0A6P9EA07"/>
<evidence type="ECO:0000259" key="1">
    <source>
        <dbReference type="Pfam" id="PF07727"/>
    </source>
</evidence>
<name>A0A6P9EA07_JUGRE</name>
<keyword evidence="2" id="KW-1185">Reference proteome</keyword>
<reference evidence="3" key="1">
    <citation type="submission" date="2025-08" db="UniProtKB">
        <authorList>
            <consortium name="RefSeq"/>
        </authorList>
    </citation>
    <scope>IDENTIFICATION</scope>
    <source>
        <tissue evidence="3">Leaves</tissue>
    </source>
</reference>
<dbReference type="Pfam" id="PF07727">
    <property type="entry name" value="RVT_2"/>
    <property type="match status" value="1"/>
</dbReference>
<sequence length="142" mass="16076">MTNSSKPHQFTDGTVPFPPRCCFISTATVPDEPSSFTLASKFLEWRQAMSREFDALVNTNTWTLVPPSCASNLIGCKWVFKTKLCADGSIERRKARLVAKGFHQQPRIDYTETFSLVVKPSTIRLVLSIAISHRWSLRQIDI</sequence>
<protein>
    <submittedName>
        <fullName evidence="3">Uncharacterized mitochondrial protein AtMg00820-like</fullName>
    </submittedName>
</protein>
<dbReference type="RefSeq" id="XP_035544166.1">
    <property type="nucleotide sequence ID" value="XM_035688273.1"/>
</dbReference>
<dbReference type="OrthoDB" id="411615at2759"/>
<proteinExistence type="predicted"/>
<dbReference type="AlphaFoldDB" id="A0A6P9EA07"/>
<dbReference type="KEGG" id="jre:118347927"/>
<evidence type="ECO:0000313" key="2">
    <source>
        <dbReference type="Proteomes" id="UP000235220"/>
    </source>
</evidence>
<dbReference type="Proteomes" id="UP000235220">
    <property type="component" value="Chromosome 3"/>
</dbReference>